<name>A0A2L1UXB6_9GAMM</name>
<evidence type="ECO:0000313" key="1">
    <source>
        <dbReference type="EMBL" id="AVF37478.1"/>
    </source>
</evidence>
<sequence>MSSCRCVDCARSPQSLSYLSSRGFTSLSPSCHSNYFVYKPTFSRANPTCKSLIPRHFRA</sequence>
<dbReference type="AlphaFoldDB" id="A0A2L1UXB6"/>
<dbReference type="Proteomes" id="UP000239197">
    <property type="component" value="Chromosome"/>
</dbReference>
<accession>A0A2L1UXB6</accession>
<dbReference type="EMBL" id="CP019062">
    <property type="protein sequence ID" value="AVF37478.1"/>
    <property type="molecule type" value="Genomic_DNA"/>
</dbReference>
<evidence type="ECO:0000313" key="2">
    <source>
        <dbReference type="Proteomes" id="UP000239197"/>
    </source>
</evidence>
<organism evidence="1 2">
    <name type="scientific">Rahnella sikkimica</name>
    <dbReference type="NCBI Taxonomy" id="1805933"/>
    <lineage>
        <taxon>Bacteria</taxon>
        <taxon>Pseudomonadati</taxon>
        <taxon>Pseudomonadota</taxon>
        <taxon>Gammaproteobacteria</taxon>
        <taxon>Enterobacterales</taxon>
        <taxon>Yersiniaceae</taxon>
        <taxon>Rahnella</taxon>
    </lineage>
</organism>
<gene>
    <name evidence="1" type="ORF">BV494_16545</name>
</gene>
<protein>
    <submittedName>
        <fullName evidence="1">Uncharacterized protein</fullName>
    </submittedName>
</protein>
<keyword evidence="2" id="KW-1185">Reference proteome</keyword>
<reference evidence="2" key="1">
    <citation type="submission" date="2017-01" db="EMBL/GenBank/DDBJ databases">
        <title>Genome sequence of Rouxiella sp. ERMR1:05.</title>
        <authorList>
            <person name="Kumar R."/>
            <person name="Singh D."/>
            <person name="Kumar S."/>
        </authorList>
    </citation>
    <scope>NUCLEOTIDE SEQUENCE [LARGE SCALE GENOMIC DNA]</scope>
    <source>
        <strain evidence="2">ERMR1:05</strain>
    </source>
</reference>
<dbReference type="KEGG" id="rox:BV494_16545"/>
<proteinExistence type="predicted"/>